<reference evidence="3 4" key="1">
    <citation type="submission" date="2024-03" db="EMBL/GenBank/DDBJ databases">
        <title>Human intestinal bacterial collection.</title>
        <authorList>
            <person name="Pauvert C."/>
            <person name="Hitch T.C.A."/>
            <person name="Clavel T."/>
        </authorList>
    </citation>
    <scope>NUCLEOTIDE SEQUENCE [LARGE SCALE GENOMIC DNA]</scope>
    <source>
        <strain evidence="3 4">CLA-JM-H38</strain>
    </source>
</reference>
<organism evidence="3 4">
    <name type="scientific">Ruminococcoides intestinale</name>
    <dbReference type="NCBI Taxonomy" id="3133162"/>
    <lineage>
        <taxon>Bacteria</taxon>
        <taxon>Bacillati</taxon>
        <taxon>Bacillota</taxon>
        <taxon>Clostridia</taxon>
        <taxon>Eubacteriales</taxon>
        <taxon>Oscillospiraceae</taxon>
        <taxon>Ruminococcoides</taxon>
    </lineage>
</organism>
<dbReference type="InterPro" id="IPR005094">
    <property type="entry name" value="Endonuclease_MobA/VirD2"/>
</dbReference>
<feature type="coiled-coil region" evidence="1">
    <location>
        <begin position="342"/>
        <end position="392"/>
    </location>
</feature>
<evidence type="ECO:0000313" key="3">
    <source>
        <dbReference type="EMBL" id="MEQ2470043.1"/>
    </source>
</evidence>
<sequence length="431" mass="50936">MAVSKLWSINESGLSSVLQYAANPKKTNNKLYISGINCEPETAYEEFTAVKRSYAKADGIEAYHGYLSFKEQNITPELTMKIGTEFAQEVWGKRFQILVTVHTDTEHPHCHFVINSVSFVDGKKLWGEEKAWFKFKQTADRLCEKYGLYYNPKPVRGRSSSYHYNREKKGEPTRYLLAREAMEKALLQCTNTADLRYTLAKLGYELTMNDRRKYWTITPKGSKKPIRLVKLSADYTPEGIRHRLVNNRYDRPPRIDYRHYRPKQYKLPTCGDRILQRTSGIYRIYLYYAFRLGVIHSYRRPDPAKLHWIFKEELAYLDRLSEEVRLMGREKISTDVELLAYKHKLEDRIQTFSDERSDLRKHSRRKISADELKETKDKITHITINLRKLRHELKLCEHIAERSKVMEQGLETVLNDEQKTRAKNKSRGYER</sequence>
<evidence type="ECO:0000313" key="4">
    <source>
        <dbReference type="Proteomes" id="UP001490816"/>
    </source>
</evidence>
<feature type="domain" description="MobA/VirD2-like nuclease" evidence="2">
    <location>
        <begin position="20"/>
        <end position="148"/>
    </location>
</feature>
<gene>
    <name evidence="3" type="ORF">WMO39_06840</name>
</gene>
<accession>A0ABV1F9L2</accession>
<dbReference type="EMBL" id="JBBMEZ010000016">
    <property type="protein sequence ID" value="MEQ2470043.1"/>
    <property type="molecule type" value="Genomic_DNA"/>
</dbReference>
<evidence type="ECO:0000256" key="1">
    <source>
        <dbReference type="SAM" id="Coils"/>
    </source>
</evidence>
<evidence type="ECO:0000259" key="2">
    <source>
        <dbReference type="Pfam" id="PF03432"/>
    </source>
</evidence>
<keyword evidence="1" id="KW-0175">Coiled coil</keyword>
<dbReference type="Proteomes" id="UP001490816">
    <property type="component" value="Unassembled WGS sequence"/>
</dbReference>
<proteinExistence type="predicted"/>
<protein>
    <submittedName>
        <fullName evidence="3">Relaxase/mobilization nuclease domain-containing protein</fullName>
    </submittedName>
</protein>
<keyword evidence="4" id="KW-1185">Reference proteome</keyword>
<comment type="caution">
    <text evidence="3">The sequence shown here is derived from an EMBL/GenBank/DDBJ whole genome shotgun (WGS) entry which is preliminary data.</text>
</comment>
<name>A0ABV1F9L2_9FIRM</name>
<dbReference type="Pfam" id="PF03432">
    <property type="entry name" value="Relaxase"/>
    <property type="match status" value="1"/>
</dbReference>
<dbReference type="RefSeq" id="WP_117949704.1">
    <property type="nucleotide sequence ID" value="NZ_JBBMEZ010000016.1"/>
</dbReference>